<feature type="signal peptide" evidence="9">
    <location>
        <begin position="1"/>
        <end position="24"/>
    </location>
</feature>
<dbReference type="EMBL" id="QUSF01000017">
    <property type="protein sequence ID" value="RLW02931.1"/>
    <property type="molecule type" value="Genomic_DNA"/>
</dbReference>
<sequence length="246" mass="26811">MKMANCAALLGLVLLGCLSDLAVAQRRASCNAYMMTGKTMNIVCPRNYDPVCGTNGRTYPNECSLCRDFFRNRALDKKHDGRCVKVDCTGFLKPGSGYNIPCTMEYSPICGTNGIAYRNKCQFCTAVASGVEVDLRNYGECFQQNVNIDCSAFQQKGGNVVCTSEYTPICGSDGRTYANKCQFCSAVSQILSLNAALEVCSSGIMANAKRWSWTLQYDISLTNSSIKHALPCSLKCYAPVTALIDQ</sequence>
<keyword evidence="9" id="KW-0732">Signal</keyword>
<keyword evidence="3" id="KW-0964">Secreted</keyword>
<dbReference type="PANTHER" id="PTHR47499">
    <property type="entry name" value="SERINE PROTEASE INHIBITOR KAZAL-TYPE 7 SPINK7"/>
    <property type="match status" value="1"/>
</dbReference>
<proteinExistence type="predicted"/>
<feature type="domain" description="Kazal-like" evidence="10">
    <location>
        <begin position="86"/>
        <end position="143"/>
    </location>
</feature>
<comment type="subcellular location">
    <subcellularLocation>
        <location evidence="1">Secreted</location>
    </subcellularLocation>
</comment>
<evidence type="ECO:0000256" key="6">
    <source>
        <dbReference type="ARBA" id="ARBA00022900"/>
    </source>
</evidence>
<evidence type="ECO:0000256" key="2">
    <source>
        <dbReference type="ARBA" id="ARBA00019248"/>
    </source>
</evidence>
<dbReference type="InterPro" id="IPR002350">
    <property type="entry name" value="Kazal_dom"/>
</dbReference>
<dbReference type="GO" id="GO:0005576">
    <property type="term" value="C:extracellular region"/>
    <property type="evidence" value="ECO:0007669"/>
    <property type="project" value="UniProtKB-SubCell"/>
</dbReference>
<dbReference type="InterPro" id="IPR001239">
    <property type="entry name" value="Prot_inh_Kazal-m"/>
</dbReference>
<name>A0A3L8SJI2_CHLGU</name>
<evidence type="ECO:0000256" key="1">
    <source>
        <dbReference type="ARBA" id="ARBA00004613"/>
    </source>
</evidence>
<dbReference type="Pfam" id="PF00050">
    <property type="entry name" value="Kazal_1"/>
    <property type="match status" value="3"/>
</dbReference>
<accession>A0A3L8SJI2</accession>
<evidence type="ECO:0000256" key="4">
    <source>
        <dbReference type="ARBA" id="ARBA00022690"/>
    </source>
</evidence>
<organism evidence="11 12">
    <name type="scientific">Chloebia gouldiae</name>
    <name type="common">Gouldian finch</name>
    <name type="synonym">Erythrura gouldiae</name>
    <dbReference type="NCBI Taxonomy" id="44316"/>
    <lineage>
        <taxon>Eukaryota</taxon>
        <taxon>Metazoa</taxon>
        <taxon>Chordata</taxon>
        <taxon>Craniata</taxon>
        <taxon>Vertebrata</taxon>
        <taxon>Euteleostomi</taxon>
        <taxon>Archelosauria</taxon>
        <taxon>Archosauria</taxon>
        <taxon>Dinosauria</taxon>
        <taxon>Saurischia</taxon>
        <taxon>Theropoda</taxon>
        <taxon>Coelurosauria</taxon>
        <taxon>Aves</taxon>
        <taxon>Neognathae</taxon>
        <taxon>Neoaves</taxon>
        <taxon>Telluraves</taxon>
        <taxon>Australaves</taxon>
        <taxon>Passeriformes</taxon>
        <taxon>Passeroidea</taxon>
        <taxon>Passeridae</taxon>
        <taxon>Chloebia</taxon>
    </lineage>
</organism>
<evidence type="ECO:0000259" key="10">
    <source>
        <dbReference type="PROSITE" id="PS51465"/>
    </source>
</evidence>
<feature type="domain" description="Kazal-like" evidence="10">
    <location>
        <begin position="24"/>
        <end position="85"/>
    </location>
</feature>
<comment type="caution">
    <text evidence="11">The sequence shown here is derived from an EMBL/GenBank/DDBJ whole genome shotgun (WGS) entry which is preliminary data.</text>
</comment>
<keyword evidence="4" id="KW-0646">Protease inhibitor</keyword>
<gene>
    <name evidence="11" type="ORF">DV515_00006811</name>
</gene>
<keyword evidence="8" id="KW-0325">Glycoprotein</keyword>
<keyword evidence="12" id="KW-1185">Reference proteome</keyword>
<evidence type="ECO:0000256" key="8">
    <source>
        <dbReference type="ARBA" id="ARBA00023180"/>
    </source>
</evidence>
<dbReference type="PROSITE" id="PS51257">
    <property type="entry name" value="PROKAR_LIPOPROTEIN"/>
    <property type="match status" value="1"/>
</dbReference>
<keyword evidence="7" id="KW-1015">Disulfide bond</keyword>
<dbReference type="Proteomes" id="UP000276834">
    <property type="component" value="Unassembled WGS sequence"/>
</dbReference>
<protein>
    <recommendedName>
        <fullName evidence="2">Ovomucoid</fullName>
    </recommendedName>
</protein>
<evidence type="ECO:0000313" key="11">
    <source>
        <dbReference type="EMBL" id="RLW02931.1"/>
    </source>
</evidence>
<dbReference type="CDD" id="cd00104">
    <property type="entry name" value="KAZAL_FS"/>
    <property type="match status" value="2"/>
</dbReference>
<dbReference type="Gene3D" id="3.30.60.30">
    <property type="match status" value="3"/>
</dbReference>
<dbReference type="SMART" id="SM00280">
    <property type="entry name" value="KAZAL"/>
    <property type="match status" value="3"/>
</dbReference>
<dbReference type="PROSITE" id="PS00282">
    <property type="entry name" value="KAZAL_1"/>
    <property type="match status" value="2"/>
</dbReference>
<dbReference type="PANTHER" id="PTHR47499:SF1">
    <property type="entry name" value="SERINE PROTEASE INHIBITOR KAZAL-TYPE 7"/>
    <property type="match status" value="1"/>
</dbReference>
<dbReference type="STRING" id="44316.ENSEGOP00005007448"/>
<dbReference type="PROSITE" id="PS51465">
    <property type="entry name" value="KAZAL_2"/>
    <property type="match status" value="3"/>
</dbReference>
<dbReference type="AlphaFoldDB" id="A0A3L8SJI2"/>
<dbReference type="PRINTS" id="PR00290">
    <property type="entry name" value="KAZALINHBTR"/>
</dbReference>
<evidence type="ECO:0000313" key="12">
    <source>
        <dbReference type="Proteomes" id="UP000276834"/>
    </source>
</evidence>
<keyword evidence="5" id="KW-0677">Repeat</keyword>
<evidence type="ECO:0000256" key="3">
    <source>
        <dbReference type="ARBA" id="ARBA00022525"/>
    </source>
</evidence>
<evidence type="ECO:0000256" key="9">
    <source>
        <dbReference type="SAM" id="SignalP"/>
    </source>
</evidence>
<dbReference type="GO" id="GO:0004867">
    <property type="term" value="F:serine-type endopeptidase inhibitor activity"/>
    <property type="evidence" value="ECO:0007669"/>
    <property type="project" value="UniProtKB-KW"/>
</dbReference>
<dbReference type="InterPro" id="IPR036058">
    <property type="entry name" value="Kazal_dom_sf"/>
</dbReference>
<feature type="chain" id="PRO_5018019434" description="Ovomucoid" evidence="9">
    <location>
        <begin position="25"/>
        <end position="246"/>
    </location>
</feature>
<dbReference type="InterPro" id="IPR050159">
    <property type="entry name" value="Kazal-type_SerProtInhib"/>
</dbReference>
<dbReference type="OrthoDB" id="126772at2759"/>
<dbReference type="SUPFAM" id="SSF100895">
    <property type="entry name" value="Kazal-type serine protease inhibitors"/>
    <property type="match status" value="3"/>
</dbReference>
<evidence type="ECO:0000256" key="5">
    <source>
        <dbReference type="ARBA" id="ARBA00022737"/>
    </source>
</evidence>
<evidence type="ECO:0000256" key="7">
    <source>
        <dbReference type="ARBA" id="ARBA00023157"/>
    </source>
</evidence>
<feature type="domain" description="Kazal-like" evidence="10">
    <location>
        <begin position="144"/>
        <end position="202"/>
    </location>
</feature>
<keyword evidence="6" id="KW-0722">Serine protease inhibitor</keyword>
<reference evidence="11 12" key="1">
    <citation type="journal article" date="2018" name="Proc. R. Soc. B">
        <title>A non-coding region near Follistatin controls head colour polymorphism in the Gouldian finch.</title>
        <authorList>
            <person name="Toomey M.B."/>
            <person name="Marques C.I."/>
            <person name="Andrade P."/>
            <person name="Araujo P.M."/>
            <person name="Sabatino S."/>
            <person name="Gazda M.A."/>
            <person name="Afonso S."/>
            <person name="Lopes R.J."/>
            <person name="Corbo J.C."/>
            <person name="Carneiro M."/>
        </authorList>
    </citation>
    <scope>NUCLEOTIDE SEQUENCE [LARGE SCALE GENOMIC DNA]</scope>
    <source>
        <strain evidence="11">Red01</strain>
        <tissue evidence="11">Muscle</tissue>
    </source>
</reference>